<dbReference type="GO" id="GO:0017148">
    <property type="term" value="P:negative regulation of translation"/>
    <property type="evidence" value="ECO:0007669"/>
    <property type="project" value="InterPro"/>
</dbReference>
<dbReference type="AlphaFoldDB" id="A0A2K2UCP9"/>
<dbReference type="Proteomes" id="UP000236197">
    <property type="component" value="Unassembled WGS sequence"/>
</dbReference>
<dbReference type="GO" id="GO:0044010">
    <property type="term" value="P:single-species biofilm formation"/>
    <property type="evidence" value="ECO:0007669"/>
    <property type="project" value="InterPro"/>
</dbReference>
<evidence type="ECO:0008006" key="3">
    <source>
        <dbReference type="Google" id="ProtNLM"/>
    </source>
</evidence>
<sequence length="109" mass="12696">MKGKEPRYDLAEVKRLVREGRYSASKKSTSWLRNHGFSPILARRIILSLQEKEFVKSLKPRRDDGSWADVYCCDYNEDGVSVCFYVKFIVEGDVATVMLMSCKEWGYAW</sequence>
<evidence type="ECO:0000313" key="2">
    <source>
        <dbReference type="Proteomes" id="UP000236197"/>
    </source>
</evidence>
<organism evidence="1 2">
    <name type="scientific">Enteroscipio rubneri</name>
    <dbReference type="NCBI Taxonomy" id="2070686"/>
    <lineage>
        <taxon>Bacteria</taxon>
        <taxon>Bacillati</taxon>
        <taxon>Actinomycetota</taxon>
        <taxon>Coriobacteriia</taxon>
        <taxon>Eggerthellales</taxon>
        <taxon>Eggerthellaceae</taxon>
        <taxon>Enteroscipio</taxon>
    </lineage>
</organism>
<dbReference type="InterPro" id="IPR038493">
    <property type="entry name" value="MqsR_sf"/>
</dbReference>
<proteinExistence type="predicted"/>
<gene>
    <name evidence="1" type="ORF">C2L71_04575</name>
</gene>
<dbReference type="InterPro" id="IPR031451">
    <property type="entry name" value="MqsR_toxin"/>
</dbReference>
<dbReference type="Gene3D" id="3.30.2310.40">
    <property type="match status" value="1"/>
</dbReference>
<name>A0A2K2UCP9_9ACTN</name>
<dbReference type="RefSeq" id="WP_103264588.1">
    <property type="nucleotide sequence ID" value="NZ_CABMLE010000003.1"/>
</dbReference>
<comment type="caution">
    <text evidence="1">The sequence shown here is derived from an EMBL/GenBank/DDBJ whole genome shotgun (WGS) entry which is preliminary data.</text>
</comment>
<evidence type="ECO:0000313" key="1">
    <source>
        <dbReference type="EMBL" id="PNV68111.1"/>
    </source>
</evidence>
<protein>
    <recommendedName>
        <fullName evidence="3">DUF4258 domain-containing protein</fullName>
    </recommendedName>
</protein>
<accession>A0A2K2UCP9</accession>
<dbReference type="Pfam" id="PF15723">
    <property type="entry name" value="MqsR_toxin"/>
    <property type="match status" value="1"/>
</dbReference>
<dbReference type="GO" id="GO:0009372">
    <property type="term" value="P:quorum sensing"/>
    <property type="evidence" value="ECO:0007669"/>
    <property type="project" value="InterPro"/>
</dbReference>
<reference evidence="2" key="1">
    <citation type="submission" date="2018-01" db="EMBL/GenBank/DDBJ databases">
        <title>Rubneribacter badeniensis gen. nov., sp. nov., and Colonibacter rubneri, gen. nov., sp. nov., WGS of new members of the Eggerthellaceae.</title>
        <authorList>
            <person name="Danylec N."/>
            <person name="Stoll D.A."/>
            <person name="Doetsch A."/>
            <person name="Kulling S.E."/>
            <person name="Huch M."/>
        </authorList>
    </citation>
    <scope>NUCLEOTIDE SEQUENCE [LARGE SCALE GENOMIC DNA]</scope>
    <source>
        <strain evidence="2">ResAG-96</strain>
    </source>
</reference>
<dbReference type="EMBL" id="PPEK01000003">
    <property type="protein sequence ID" value="PNV68111.1"/>
    <property type="molecule type" value="Genomic_DNA"/>
</dbReference>
<keyword evidence="2" id="KW-1185">Reference proteome</keyword>
<dbReference type="OrthoDB" id="3174787at2"/>